<keyword evidence="4" id="KW-0378">Hydrolase</keyword>
<organism evidence="4 5">
    <name type="scientific">Romboutsia sedimentorum</name>
    <dbReference type="NCBI Taxonomy" id="1368474"/>
    <lineage>
        <taxon>Bacteria</taxon>
        <taxon>Bacillati</taxon>
        <taxon>Bacillota</taxon>
        <taxon>Clostridia</taxon>
        <taxon>Peptostreptococcales</taxon>
        <taxon>Peptostreptococcaceae</taxon>
        <taxon>Romboutsia</taxon>
    </lineage>
</organism>
<dbReference type="SUPFAM" id="SSF88713">
    <property type="entry name" value="Glycoside hydrolase/deacetylase"/>
    <property type="match status" value="1"/>
</dbReference>
<reference evidence="4 5" key="1">
    <citation type="submission" date="2023-05" db="EMBL/GenBank/DDBJ databases">
        <title>Rombocin, a short stable natural nisin variant, displays selective antimicrobial activity against Listeria monocytogenes and employs dual mode of action to kill target bacterial strains.</title>
        <authorList>
            <person name="Wambui J."/>
            <person name="Stephan R."/>
            <person name="Kuipers O.P."/>
        </authorList>
    </citation>
    <scope>NUCLEOTIDE SEQUENCE [LARGE SCALE GENOMIC DNA]</scope>
    <source>
        <strain evidence="4 5">RC002</strain>
    </source>
</reference>
<dbReference type="EC" id="3.-.-.-" evidence="4"/>
<keyword evidence="2" id="KW-0472">Membrane</keyword>
<dbReference type="InterPro" id="IPR002509">
    <property type="entry name" value="NODB_dom"/>
</dbReference>
<dbReference type="RefSeq" id="WP_284132559.1">
    <property type="nucleotide sequence ID" value="NZ_JASKYM010000003.1"/>
</dbReference>
<dbReference type="InterPro" id="IPR050248">
    <property type="entry name" value="Polysacc_deacetylase_ArnD"/>
</dbReference>
<protein>
    <submittedName>
        <fullName evidence="4">Polysaccharide deacetylase family protein</fullName>
        <ecNumber evidence="4">3.-.-.-</ecNumber>
    </submittedName>
</protein>
<dbReference type="PROSITE" id="PS51677">
    <property type="entry name" value="NODB"/>
    <property type="match status" value="1"/>
</dbReference>
<feature type="region of interest" description="Disordered" evidence="1">
    <location>
        <begin position="36"/>
        <end position="59"/>
    </location>
</feature>
<evidence type="ECO:0000313" key="5">
    <source>
        <dbReference type="Proteomes" id="UP001301012"/>
    </source>
</evidence>
<evidence type="ECO:0000313" key="4">
    <source>
        <dbReference type="EMBL" id="MDK2563613.1"/>
    </source>
</evidence>
<name>A0ABT7E9L6_9FIRM</name>
<feature type="transmembrane region" description="Helical" evidence="2">
    <location>
        <begin position="7"/>
        <end position="29"/>
    </location>
</feature>
<proteinExistence type="predicted"/>
<dbReference type="PANTHER" id="PTHR10587:SF125">
    <property type="entry name" value="POLYSACCHARIDE DEACETYLASE YHEN-RELATED"/>
    <property type="match status" value="1"/>
</dbReference>
<evidence type="ECO:0000256" key="2">
    <source>
        <dbReference type="SAM" id="Phobius"/>
    </source>
</evidence>
<dbReference type="Pfam" id="PF01522">
    <property type="entry name" value="Polysacc_deac_1"/>
    <property type="match status" value="1"/>
</dbReference>
<dbReference type="GO" id="GO:0016787">
    <property type="term" value="F:hydrolase activity"/>
    <property type="evidence" value="ECO:0007669"/>
    <property type="project" value="UniProtKB-KW"/>
</dbReference>
<dbReference type="Gene3D" id="3.20.20.370">
    <property type="entry name" value="Glycoside hydrolase/deacetylase"/>
    <property type="match status" value="1"/>
</dbReference>
<feature type="domain" description="NodB homology" evidence="3">
    <location>
        <begin position="64"/>
        <end position="244"/>
    </location>
</feature>
<dbReference type="Proteomes" id="UP001301012">
    <property type="component" value="Unassembled WGS sequence"/>
</dbReference>
<accession>A0ABT7E9L6</accession>
<sequence length="260" mass="29561">MKRSNKGIIMFFAAISLIMIVLGTCFVFKDSISKLDSPKEGNEISDTAKKPVEKPKKTTSNSGKVAYITIDDGPSKYTNRILDILDTNGVKATFFMIDGNMKKYPDEVKRVQEEGHSVGFHSVTHEVKELYKTPEATVKEFETCQETFLDLTGEVSNLIRVPYGSKPYMPEKSHEALAKNGYIMWDWNLDTQDWKGTTDNIVSNVLYYGRDNPNLVVLIHEKEQTVEALDSMIKVLKERDYNIVPISEDVKALNFWDKSI</sequence>
<evidence type="ECO:0000259" key="3">
    <source>
        <dbReference type="PROSITE" id="PS51677"/>
    </source>
</evidence>
<gene>
    <name evidence="4" type="ORF">QOZ84_08625</name>
</gene>
<dbReference type="InterPro" id="IPR011330">
    <property type="entry name" value="Glyco_hydro/deAcase_b/a-brl"/>
</dbReference>
<keyword evidence="2" id="KW-0812">Transmembrane</keyword>
<dbReference type="EMBL" id="JASKYM010000003">
    <property type="protein sequence ID" value="MDK2563613.1"/>
    <property type="molecule type" value="Genomic_DNA"/>
</dbReference>
<keyword evidence="2" id="KW-1133">Transmembrane helix</keyword>
<dbReference type="CDD" id="cd10944">
    <property type="entry name" value="CE4_SmPgdA_like"/>
    <property type="match status" value="1"/>
</dbReference>
<dbReference type="PANTHER" id="PTHR10587">
    <property type="entry name" value="GLYCOSYL TRANSFERASE-RELATED"/>
    <property type="match status" value="1"/>
</dbReference>
<comment type="caution">
    <text evidence="4">The sequence shown here is derived from an EMBL/GenBank/DDBJ whole genome shotgun (WGS) entry which is preliminary data.</text>
</comment>
<feature type="compositionally biased region" description="Basic and acidic residues" evidence="1">
    <location>
        <begin position="36"/>
        <end position="56"/>
    </location>
</feature>
<evidence type="ECO:0000256" key="1">
    <source>
        <dbReference type="SAM" id="MobiDB-lite"/>
    </source>
</evidence>
<keyword evidence="5" id="KW-1185">Reference proteome</keyword>